<dbReference type="Pfam" id="PF08970">
    <property type="entry name" value="Sda"/>
    <property type="match status" value="1"/>
</dbReference>
<dbReference type="AlphaFoldDB" id="A0A3G9IZY3"/>
<name>A0A3G9IZY3_9BACL</name>
<evidence type="ECO:0000313" key="2">
    <source>
        <dbReference type="Proteomes" id="UP000275368"/>
    </source>
</evidence>
<gene>
    <name evidence="1" type="ORF">Back11_30000</name>
</gene>
<evidence type="ECO:0000313" key="1">
    <source>
        <dbReference type="EMBL" id="BBH21655.1"/>
    </source>
</evidence>
<dbReference type="InterPro" id="IPR015064">
    <property type="entry name" value="Sda"/>
</dbReference>
<dbReference type="Proteomes" id="UP000275368">
    <property type="component" value="Chromosome"/>
</dbReference>
<organism evidence="1 2">
    <name type="scientific">Paenibacillus baekrokdamisoli</name>
    <dbReference type="NCBI Taxonomy" id="1712516"/>
    <lineage>
        <taxon>Bacteria</taxon>
        <taxon>Bacillati</taxon>
        <taxon>Bacillota</taxon>
        <taxon>Bacilli</taxon>
        <taxon>Bacillales</taxon>
        <taxon>Paenibacillaceae</taxon>
        <taxon>Paenibacillus</taxon>
    </lineage>
</organism>
<sequence>MGILSDEVLVDAYHSAILFNLEPEFIRLLNEELLRRELNPDISRITA</sequence>
<dbReference type="InterPro" id="IPR036916">
    <property type="entry name" value="Sda_sf"/>
</dbReference>
<dbReference type="KEGG" id="pbk:Back11_30000"/>
<dbReference type="Gene3D" id="1.10.287.1100">
    <property type="entry name" value="Sporulation inhibitor A"/>
    <property type="match status" value="1"/>
</dbReference>
<evidence type="ECO:0008006" key="3">
    <source>
        <dbReference type="Google" id="ProtNLM"/>
    </source>
</evidence>
<accession>A0A3G9IZY3</accession>
<keyword evidence="2" id="KW-1185">Reference proteome</keyword>
<dbReference type="EMBL" id="AP019308">
    <property type="protein sequence ID" value="BBH21655.1"/>
    <property type="molecule type" value="Genomic_DNA"/>
</dbReference>
<proteinExistence type="predicted"/>
<dbReference type="SUPFAM" id="SSF100985">
    <property type="entry name" value="Sporulation inhibitor Sda"/>
    <property type="match status" value="1"/>
</dbReference>
<reference evidence="1 2" key="1">
    <citation type="submission" date="2018-11" db="EMBL/GenBank/DDBJ databases">
        <title>Complete genome sequence of Paenibacillus baekrokdamisoli strain KCTC 33723.</title>
        <authorList>
            <person name="Kang S.W."/>
            <person name="Lee K.C."/>
            <person name="Kim K.K."/>
            <person name="Kim J.S."/>
            <person name="Kim D.S."/>
            <person name="Ko S.H."/>
            <person name="Yang S.H."/>
            <person name="Lee J.S."/>
        </authorList>
    </citation>
    <scope>NUCLEOTIDE SEQUENCE [LARGE SCALE GENOMIC DNA]</scope>
    <source>
        <strain evidence="1 2">KCTC 33723</strain>
    </source>
</reference>
<protein>
    <recommendedName>
        <fullName evidence="3">Sporulation inhibitor sda</fullName>
    </recommendedName>
</protein>